<dbReference type="PANTHER" id="PTHR43046">
    <property type="entry name" value="GDP-MANNOSE MANNOSYL HYDROLASE"/>
    <property type="match status" value="1"/>
</dbReference>
<evidence type="ECO:0000313" key="8">
    <source>
        <dbReference type="Proteomes" id="UP000215483"/>
    </source>
</evidence>
<dbReference type="OrthoDB" id="9804442at2"/>
<dbReference type="InterPro" id="IPR000086">
    <property type="entry name" value="NUDIX_hydrolase_dom"/>
</dbReference>
<dbReference type="AlphaFoldDB" id="A0A233S8D9"/>
<evidence type="ECO:0000256" key="1">
    <source>
        <dbReference type="ARBA" id="ARBA00001946"/>
    </source>
</evidence>
<dbReference type="InterPro" id="IPR020476">
    <property type="entry name" value="Nudix_hydrolase"/>
</dbReference>
<evidence type="ECO:0000313" key="7">
    <source>
        <dbReference type="EMBL" id="OXY91935.1"/>
    </source>
</evidence>
<keyword evidence="8" id="KW-1185">Reference proteome</keyword>
<accession>A0A233S8D9</accession>
<dbReference type="PROSITE" id="PS00893">
    <property type="entry name" value="NUDIX_BOX"/>
    <property type="match status" value="1"/>
</dbReference>
<dbReference type="GO" id="GO:0016787">
    <property type="term" value="F:hydrolase activity"/>
    <property type="evidence" value="ECO:0007669"/>
    <property type="project" value="UniProtKB-KW"/>
</dbReference>
<dbReference type="PRINTS" id="PR00502">
    <property type="entry name" value="NUDIXFAMILY"/>
</dbReference>
<evidence type="ECO:0000256" key="4">
    <source>
        <dbReference type="ARBA" id="ARBA00022842"/>
    </source>
</evidence>
<keyword evidence="3 5" id="KW-0378">Hydrolase</keyword>
<feature type="domain" description="Nudix hydrolase" evidence="6">
    <location>
        <begin position="4"/>
        <end position="144"/>
    </location>
</feature>
<evidence type="ECO:0000256" key="5">
    <source>
        <dbReference type="RuleBase" id="RU003476"/>
    </source>
</evidence>
<dbReference type="CDD" id="cd04685">
    <property type="entry name" value="NUDIX_Hydrolase"/>
    <property type="match status" value="1"/>
</dbReference>
<organism evidence="7 8">
    <name type="scientific">Streptomyces diastatochromogenes</name>
    <dbReference type="NCBI Taxonomy" id="42236"/>
    <lineage>
        <taxon>Bacteria</taxon>
        <taxon>Bacillati</taxon>
        <taxon>Actinomycetota</taxon>
        <taxon>Actinomycetes</taxon>
        <taxon>Kitasatosporales</taxon>
        <taxon>Streptomycetaceae</taxon>
        <taxon>Streptomyces</taxon>
    </lineage>
</organism>
<dbReference type="InterPro" id="IPR020084">
    <property type="entry name" value="NUDIX_hydrolase_CS"/>
</dbReference>
<comment type="cofactor">
    <cofactor evidence="1">
        <name>Mg(2+)</name>
        <dbReference type="ChEBI" id="CHEBI:18420"/>
    </cofactor>
</comment>
<dbReference type="Gene3D" id="3.90.79.10">
    <property type="entry name" value="Nucleoside Triphosphate Pyrophosphohydrolase"/>
    <property type="match status" value="1"/>
</dbReference>
<comment type="similarity">
    <text evidence="2 5">Belongs to the Nudix hydrolase family.</text>
</comment>
<dbReference type="Pfam" id="PF00293">
    <property type="entry name" value="NUDIX"/>
    <property type="match status" value="1"/>
</dbReference>
<comment type="caution">
    <text evidence="7">The sequence shown here is derived from an EMBL/GenBank/DDBJ whole genome shotgun (WGS) entry which is preliminary data.</text>
</comment>
<evidence type="ECO:0000256" key="3">
    <source>
        <dbReference type="ARBA" id="ARBA00022801"/>
    </source>
</evidence>
<keyword evidence="4" id="KW-0460">Magnesium</keyword>
<dbReference type="EMBL" id="MCGQ01000026">
    <property type="protein sequence ID" value="OXY91935.1"/>
    <property type="molecule type" value="Genomic_DNA"/>
</dbReference>
<gene>
    <name evidence="7" type="ORF">BEK98_28000</name>
</gene>
<sequence length="154" mass="17313">MGTTLRPAARVICLDAAHRVLLLRWRDSFDGSWLWEPPGGGIEPGETPLEAARRELAEETGLDPAAVIDRSVPVERDVWWNGKRYTGSEQFFVARFAEEQPTPVRTGLLPDEQINLDTHAWIAWPDLASLPDRLEPPQLLTVLEALVPEGPWRT</sequence>
<dbReference type="InterPro" id="IPR015797">
    <property type="entry name" value="NUDIX_hydrolase-like_dom_sf"/>
</dbReference>
<dbReference type="RefSeq" id="WP_094219573.1">
    <property type="nucleotide sequence ID" value="NZ_MCGQ01000026.1"/>
</dbReference>
<dbReference type="PANTHER" id="PTHR43046:SF12">
    <property type="entry name" value="GDP-MANNOSE MANNOSYL HYDROLASE"/>
    <property type="match status" value="1"/>
</dbReference>
<name>A0A233S8D9_STRDA</name>
<dbReference type="SUPFAM" id="SSF55811">
    <property type="entry name" value="Nudix"/>
    <property type="match status" value="1"/>
</dbReference>
<reference evidence="7 8" key="1">
    <citation type="submission" date="2016-07" db="EMBL/GenBank/DDBJ databases">
        <title>Draft genome of Streptomyces diastatochromogenes.</title>
        <authorList>
            <person name="Podduturi R."/>
            <person name="Lukassen M.B."/>
            <person name="Clausen N."/>
            <person name="Nielsen J.L."/>
            <person name="Jorgensen N.O."/>
        </authorList>
    </citation>
    <scope>NUCLEOTIDE SEQUENCE [LARGE SCALE GENOMIC DNA]</scope>
    <source>
        <strain evidence="7 8">DSM 40608</strain>
    </source>
</reference>
<evidence type="ECO:0000259" key="6">
    <source>
        <dbReference type="PROSITE" id="PS51462"/>
    </source>
</evidence>
<dbReference type="Proteomes" id="UP000215483">
    <property type="component" value="Unassembled WGS sequence"/>
</dbReference>
<dbReference type="PROSITE" id="PS51462">
    <property type="entry name" value="NUDIX"/>
    <property type="match status" value="1"/>
</dbReference>
<protein>
    <submittedName>
        <fullName evidence="7">NUDIX hydrolase</fullName>
    </submittedName>
</protein>
<evidence type="ECO:0000256" key="2">
    <source>
        <dbReference type="ARBA" id="ARBA00005582"/>
    </source>
</evidence>
<proteinExistence type="inferred from homology"/>